<feature type="domain" description="Helicase Helix-turn-helix" evidence="1">
    <location>
        <begin position="247"/>
        <end position="334"/>
    </location>
</feature>
<dbReference type="OrthoDB" id="2354672at2"/>
<proteinExistence type="predicted"/>
<dbReference type="Proteomes" id="UP000275473">
    <property type="component" value="Unassembled WGS sequence"/>
</dbReference>
<reference evidence="2 3" key="1">
    <citation type="journal article" date="2018" name="Int. J. Syst. Evol. Microbiol.">
        <title>Planococcus salinus sp. nov., a moderately halophilic bacterium isolated from a saline-alkali soil.</title>
        <authorList>
            <person name="Gan L."/>
        </authorList>
    </citation>
    <scope>NUCLEOTIDE SEQUENCE [LARGE SCALE GENOMIC DNA]</scope>
    <source>
        <strain evidence="2 3">LCB217</strain>
    </source>
</reference>
<evidence type="ECO:0000313" key="2">
    <source>
        <dbReference type="EMBL" id="RNF40522.1"/>
    </source>
</evidence>
<name>A0A3M8PA86_9BACL</name>
<dbReference type="InterPro" id="IPR008308">
    <property type="entry name" value="YpbB-like"/>
</dbReference>
<keyword evidence="3" id="KW-1185">Reference proteome</keyword>
<evidence type="ECO:0000313" key="3">
    <source>
        <dbReference type="Proteomes" id="UP000275473"/>
    </source>
</evidence>
<dbReference type="RefSeq" id="WP_123164221.1">
    <property type="nucleotide sequence ID" value="NZ_RIAX01000002.1"/>
</dbReference>
<gene>
    <name evidence="2" type="ORF">EEX84_03615</name>
</gene>
<dbReference type="Pfam" id="PF14493">
    <property type="entry name" value="HTH_40"/>
    <property type="match status" value="1"/>
</dbReference>
<dbReference type="PIRSF" id="PIRSF021350">
    <property type="entry name" value="UCP021350"/>
    <property type="match status" value="1"/>
</dbReference>
<sequence length="341" mass="38956">MLFDELVLTIMKAVNHQRTVSSPFHLIKGKKSGQTLQDIGYFHLYPYFSVLPRLEKAAYDQTVQRFYEQGLLVEGEENIHLTAKAMALQTPVPLLNGWKYRGNEAVFFQRLSLVIQTFSHVSQGIRIFDPVQTAEDIQSWVKSYLRAIRFREPSVYADFNAELITTFKAIQATDQQKLMLMQRLSGYGLSGMTWKQIAGVHGIQPIDAQLQTVEVLHGWLEVIEQQRPPLLSLLAEGLVQQSALTETAKRTKSLFENGHSLEEIAAIRRLKTSTIEDHFVELAMNEPAFDHSSFLTNEILKEIVAVSKAQKTKRLRDIKQKIPQASYFQIRLALAIKEEQQ</sequence>
<dbReference type="EMBL" id="RIAX01000002">
    <property type="protein sequence ID" value="RNF40522.1"/>
    <property type="molecule type" value="Genomic_DNA"/>
</dbReference>
<organism evidence="2 3">
    <name type="scientific">Planococcus salinus</name>
    <dbReference type="NCBI Taxonomy" id="1848460"/>
    <lineage>
        <taxon>Bacteria</taxon>
        <taxon>Bacillati</taxon>
        <taxon>Bacillota</taxon>
        <taxon>Bacilli</taxon>
        <taxon>Bacillales</taxon>
        <taxon>Caryophanaceae</taxon>
        <taxon>Planococcus</taxon>
    </lineage>
</organism>
<protein>
    <recommendedName>
        <fullName evidence="1">Helicase Helix-turn-helix domain-containing protein</fullName>
    </recommendedName>
</protein>
<dbReference type="InterPro" id="IPR029491">
    <property type="entry name" value="Helicase_HTH"/>
</dbReference>
<evidence type="ECO:0000259" key="1">
    <source>
        <dbReference type="Pfam" id="PF14493"/>
    </source>
</evidence>
<comment type="caution">
    <text evidence="2">The sequence shown here is derived from an EMBL/GenBank/DDBJ whole genome shotgun (WGS) entry which is preliminary data.</text>
</comment>
<accession>A0A3M8PA86</accession>
<dbReference type="AlphaFoldDB" id="A0A3M8PA86"/>